<feature type="region of interest" description="Disordered" evidence="1">
    <location>
        <begin position="188"/>
        <end position="262"/>
    </location>
</feature>
<feature type="compositionally biased region" description="Acidic residues" evidence="1">
    <location>
        <begin position="212"/>
        <end position="225"/>
    </location>
</feature>
<dbReference type="GO" id="GO:0004040">
    <property type="term" value="F:amidase activity"/>
    <property type="evidence" value="ECO:0007669"/>
    <property type="project" value="InterPro"/>
</dbReference>
<evidence type="ECO:0000256" key="1">
    <source>
        <dbReference type="SAM" id="MobiDB-lite"/>
    </source>
</evidence>
<proteinExistence type="predicted"/>
<protein>
    <recommendedName>
        <fullName evidence="3">Mannosyl-glycoprotein endo-beta-N-acetylglucosamidase-like domain-containing protein</fullName>
    </recommendedName>
</protein>
<name>A0A5D4MBG2_9BACI</name>
<gene>
    <name evidence="4" type="ORF">FZC84_13030</name>
</gene>
<keyword evidence="2" id="KW-0732">Signal</keyword>
<dbReference type="InterPro" id="IPR002901">
    <property type="entry name" value="MGlyc_endo_b_GlcNAc-like_dom"/>
</dbReference>
<feature type="compositionally biased region" description="Polar residues" evidence="1">
    <location>
        <begin position="253"/>
        <end position="262"/>
    </location>
</feature>
<accession>A0A5D4MBG2</accession>
<reference evidence="4 5" key="1">
    <citation type="submission" date="2019-08" db="EMBL/GenBank/DDBJ databases">
        <title>Bacillus genomes from the desert of Cuatro Cienegas, Coahuila.</title>
        <authorList>
            <person name="Olmedo-Alvarez G."/>
        </authorList>
    </citation>
    <scope>NUCLEOTIDE SEQUENCE [LARGE SCALE GENOMIC DNA]</scope>
    <source>
        <strain evidence="4 5">CH128b_4D</strain>
    </source>
</reference>
<comment type="caution">
    <text evidence="4">The sequence shown here is derived from an EMBL/GenBank/DDBJ whole genome shotgun (WGS) entry which is preliminary data.</text>
</comment>
<evidence type="ECO:0000259" key="3">
    <source>
        <dbReference type="SMART" id="SM00047"/>
    </source>
</evidence>
<dbReference type="PANTHER" id="PTHR34408">
    <property type="entry name" value="FAMILY PROTEIN, PUTATIVE-RELATED"/>
    <property type="match status" value="1"/>
</dbReference>
<feature type="domain" description="Mannosyl-glycoprotein endo-beta-N-acetylglucosamidase-like" evidence="3">
    <location>
        <begin position="869"/>
        <end position="1038"/>
    </location>
</feature>
<evidence type="ECO:0000313" key="4">
    <source>
        <dbReference type="EMBL" id="TYR98941.1"/>
    </source>
</evidence>
<dbReference type="RefSeq" id="WP_148954175.1">
    <property type="nucleotide sequence ID" value="NZ_VTEG01000008.1"/>
</dbReference>
<organism evidence="4 5">
    <name type="scientific">Rossellomorea vietnamensis</name>
    <dbReference type="NCBI Taxonomy" id="218284"/>
    <lineage>
        <taxon>Bacteria</taxon>
        <taxon>Bacillati</taxon>
        <taxon>Bacillota</taxon>
        <taxon>Bacilli</taxon>
        <taxon>Bacillales</taxon>
        <taxon>Bacillaceae</taxon>
        <taxon>Rossellomorea</taxon>
    </lineage>
</organism>
<dbReference type="AlphaFoldDB" id="A0A5D4MBG2"/>
<feature type="compositionally biased region" description="Acidic residues" evidence="1">
    <location>
        <begin position="238"/>
        <end position="249"/>
    </location>
</feature>
<feature type="compositionally biased region" description="Basic and acidic residues" evidence="1">
    <location>
        <begin position="226"/>
        <end position="237"/>
    </location>
</feature>
<dbReference type="InterPro" id="IPR052354">
    <property type="entry name" value="Cell_Wall_Dynamics_Protein"/>
</dbReference>
<evidence type="ECO:0000256" key="2">
    <source>
        <dbReference type="SAM" id="SignalP"/>
    </source>
</evidence>
<feature type="chain" id="PRO_5022938365" description="Mannosyl-glycoprotein endo-beta-N-acetylglucosamidase-like domain-containing protein" evidence="2">
    <location>
        <begin position="33"/>
        <end position="1048"/>
    </location>
</feature>
<feature type="signal peptide" evidence="2">
    <location>
        <begin position="1"/>
        <end position="32"/>
    </location>
</feature>
<dbReference type="SMART" id="SM00047">
    <property type="entry name" value="LYZ2"/>
    <property type="match status" value="1"/>
</dbReference>
<feature type="compositionally biased region" description="Acidic residues" evidence="1">
    <location>
        <begin position="189"/>
        <end position="204"/>
    </location>
</feature>
<dbReference type="EMBL" id="VTEG01000008">
    <property type="protein sequence ID" value="TYR98941.1"/>
    <property type="molecule type" value="Genomic_DNA"/>
</dbReference>
<dbReference type="Proteomes" id="UP000325182">
    <property type="component" value="Unassembled WGS sequence"/>
</dbReference>
<sequence length="1048" mass="116050">MHIRLKKVKAIMAQCLIVLSIFCLVLPVTANAQGSNTVVEEEPNAEVQEKDFALIKVIADSSLDNGIILKEGQILYSQSIDENGAIVQVGLSNHQLPSEAYEMAVKEEDSALNMEDLSEYESIQDADDHIFITVPAGVSIYDAETKEEAAVTSETVEYPVSKEDEARYSLILGNKEVFINREDMVLDTSEQDAEEAEETEEAEVETPAPTDTSDDESTQTDVENESDVKVQEEQKEAAEEESEQKDEEEVKASSVNESSNAVTLTAQQTSLTFEQTGFLAAKTPTLTVYDNSSGSLVKVGDIVADQPFQIVSQMGNWMKIKFGQGYGYVWRDSTVPVSGDQIKNKLTYSYTPIYHVHSNVYLSVYDNTSGSLVKMGNIAPQTSYPVLAEVGNWLKIDFSGRVGYIYKPATKVEFNSSHQYLKISDKYLSVYQNEDGNLVKVGALRDGQQYPIEAISGNWIKVKFGNGYGFVWKDSAEPALSHSIKNMNNGLRNTSRVIYSEKYLSVYDNTSGDLVEFGSIDPGVRYPVIERVGNWYKIDFAGRVGYVYEPPTSTNFLAGDQYFEVKEDAVVYDTRSGGNEKVGILTKGQTFKRVEEAGDLHKIYFGDYYGYIQKSGTSVGYASNVQTESNEDKVASSEKTFVALQDVPVFDNGSGSLEQIALIHKNEVYPYRSIAGNWIEVSLGGHIGYVYKTGVQVGAALNNTYYSDTFEQALDTQLTKAPQNDTTRYEAYVHSGAFEKIEGNFGFVKDVWFVRGGPGTNYWKLNASSVVAVNGPLIDGEKVQILGEETIVNGSGAKEKWYQINFYKTYRPDGNGDYKTHYRAFVNASRTDVAHYLNPANFVNDENARFQFLKLSESADASADKINDLMLSNRGNLTGKGKAFVDAGKLHNINEIYLVSHSILETGAGTSRESGLLKGYKINSVNGEKVAEKTVYNVYGIAAYDGCPQSPAVCAAEFAYEEGWFTVEAAIIGGAKFIGEKYIYREGNQQDTLYKMRWNPESPGTHQYATDIGWAVKQAVNFFSSYYAKLGLKPKTFDIPVYDGDPGK</sequence>
<dbReference type="PANTHER" id="PTHR34408:SF1">
    <property type="entry name" value="GLYCOSYL HYDROLASE FAMILY 19 DOMAIN-CONTAINING PROTEIN HI_1415"/>
    <property type="match status" value="1"/>
</dbReference>
<evidence type="ECO:0000313" key="5">
    <source>
        <dbReference type="Proteomes" id="UP000325182"/>
    </source>
</evidence>